<keyword evidence="3" id="KW-0233">DNA recombination</keyword>
<dbReference type="InterPro" id="IPR050090">
    <property type="entry name" value="Tyrosine_recombinase_XerCD"/>
</dbReference>
<accession>A0AAP5P9N1</accession>
<dbReference type="Gene3D" id="1.10.150.130">
    <property type="match status" value="1"/>
</dbReference>
<feature type="domain" description="Tyr recombinase" evidence="4">
    <location>
        <begin position="171"/>
        <end position="370"/>
    </location>
</feature>
<dbReference type="InterPro" id="IPR013762">
    <property type="entry name" value="Integrase-like_cat_sf"/>
</dbReference>
<organism evidence="5 6">
    <name type="scientific">Lactococcus lactis</name>
    <dbReference type="NCBI Taxonomy" id="1358"/>
    <lineage>
        <taxon>Bacteria</taxon>
        <taxon>Bacillati</taxon>
        <taxon>Bacillota</taxon>
        <taxon>Bacilli</taxon>
        <taxon>Lactobacillales</taxon>
        <taxon>Streptococcaceae</taxon>
        <taxon>Lactococcus</taxon>
    </lineage>
</organism>
<dbReference type="GO" id="GO:0003677">
    <property type="term" value="F:DNA binding"/>
    <property type="evidence" value="ECO:0007669"/>
    <property type="project" value="UniProtKB-KW"/>
</dbReference>
<dbReference type="InterPro" id="IPR002104">
    <property type="entry name" value="Integrase_catalytic"/>
</dbReference>
<dbReference type="PANTHER" id="PTHR30349">
    <property type="entry name" value="PHAGE INTEGRASE-RELATED"/>
    <property type="match status" value="1"/>
</dbReference>
<dbReference type="Pfam" id="PF14657">
    <property type="entry name" value="Arm-DNA-bind_4"/>
    <property type="match status" value="1"/>
</dbReference>
<dbReference type="EMBL" id="JARQDL010000001">
    <property type="protein sequence ID" value="MDT2944803.1"/>
    <property type="molecule type" value="Genomic_DNA"/>
</dbReference>
<evidence type="ECO:0000259" key="4">
    <source>
        <dbReference type="PROSITE" id="PS51898"/>
    </source>
</evidence>
<dbReference type="Proteomes" id="UP001250218">
    <property type="component" value="Unassembled WGS sequence"/>
</dbReference>
<name>A0AAP5P9N1_9LACT</name>
<dbReference type="GO" id="GO:0006310">
    <property type="term" value="P:DNA recombination"/>
    <property type="evidence" value="ECO:0007669"/>
    <property type="project" value="UniProtKB-KW"/>
</dbReference>
<keyword evidence="2" id="KW-0238">DNA-binding</keyword>
<dbReference type="Pfam" id="PF13102">
    <property type="entry name" value="Phage_int_SAM_5"/>
    <property type="match status" value="1"/>
</dbReference>
<dbReference type="AlphaFoldDB" id="A0AAP5P9N1"/>
<dbReference type="Gene3D" id="1.10.443.10">
    <property type="entry name" value="Intergrase catalytic core"/>
    <property type="match status" value="1"/>
</dbReference>
<dbReference type="RefSeq" id="WP_311802166.1">
    <property type="nucleotide sequence ID" value="NZ_JARQCJ010000002.1"/>
</dbReference>
<dbReference type="PROSITE" id="PS51898">
    <property type="entry name" value="TYR_RECOMBINASE"/>
    <property type="match status" value="1"/>
</dbReference>
<comment type="caution">
    <text evidence="5">The sequence shown here is derived from an EMBL/GenBank/DDBJ whole genome shotgun (WGS) entry which is preliminary data.</text>
</comment>
<comment type="similarity">
    <text evidence="1">Belongs to the 'phage' integrase family.</text>
</comment>
<evidence type="ECO:0000256" key="3">
    <source>
        <dbReference type="ARBA" id="ARBA00023172"/>
    </source>
</evidence>
<dbReference type="SUPFAM" id="SSF56349">
    <property type="entry name" value="DNA breaking-rejoining enzymes"/>
    <property type="match status" value="1"/>
</dbReference>
<reference evidence="5" key="1">
    <citation type="submission" date="2023-03" db="EMBL/GenBank/DDBJ databases">
        <authorList>
            <person name="Shen W."/>
            <person name="Cai J."/>
        </authorList>
    </citation>
    <scope>NUCLEOTIDE SEQUENCE</scope>
    <source>
        <strain evidence="5">Y37</strain>
    </source>
</reference>
<gene>
    <name evidence="5" type="ORF">P7I04_01985</name>
</gene>
<evidence type="ECO:0000313" key="6">
    <source>
        <dbReference type="Proteomes" id="UP001250218"/>
    </source>
</evidence>
<dbReference type="InterPro" id="IPR011010">
    <property type="entry name" value="DNA_brk_join_enz"/>
</dbReference>
<protein>
    <submittedName>
        <fullName evidence="5">Tyrosine-type recombinase/integrase</fullName>
    </submittedName>
</protein>
<dbReference type="PANTHER" id="PTHR30349:SF64">
    <property type="entry name" value="PROPHAGE INTEGRASE INTD-RELATED"/>
    <property type="match status" value="1"/>
</dbReference>
<evidence type="ECO:0000256" key="1">
    <source>
        <dbReference type="ARBA" id="ARBA00008857"/>
    </source>
</evidence>
<dbReference type="CDD" id="cd01189">
    <property type="entry name" value="INT_ICEBs1_C_like"/>
    <property type="match status" value="1"/>
</dbReference>
<dbReference type="InterPro" id="IPR025269">
    <property type="entry name" value="SAM-like_dom"/>
</dbReference>
<dbReference type="InterPro" id="IPR028259">
    <property type="entry name" value="AP2-like_int_N"/>
</dbReference>
<evidence type="ECO:0000256" key="2">
    <source>
        <dbReference type="ARBA" id="ARBA00023125"/>
    </source>
</evidence>
<evidence type="ECO:0000313" key="5">
    <source>
        <dbReference type="EMBL" id="MDT2944803.1"/>
    </source>
</evidence>
<proteinExistence type="inferred from homology"/>
<dbReference type="Pfam" id="PF00589">
    <property type="entry name" value="Phage_integrase"/>
    <property type="match status" value="1"/>
</dbReference>
<dbReference type="InterPro" id="IPR010998">
    <property type="entry name" value="Integrase_recombinase_N"/>
</dbReference>
<dbReference type="GO" id="GO:0015074">
    <property type="term" value="P:DNA integration"/>
    <property type="evidence" value="ECO:0007669"/>
    <property type="project" value="InterPro"/>
</dbReference>
<sequence>MGITKHNEKWKVDISSGVDNITGKRTRHIKKGFKTKAEAEAYEARFRIFELNKIHHKEKLSIDYLYSLMVQEDKAANKKMSYIITQKNSFNNYFREYFSKADMKKITYNEVVDFRDYLLARPNRQNGGTLSANSVNHQMVLLKKLLDIGVKRGYMEVNPSKMVKKLPVPKAVMKYYTAKEFKEFLTIFEDGEYSYKLFFKVLFFTGLRLGEALALTWEDINFEESYLMISKSIYYYKNEAYLGTPKNSHSVRKVYIHKGLINELKKWQLKQFALLKKYESNLMNLQIYQDSPEPLSKYLVTNKKKQIDKRKSPLLKKIRIHDFRHSHASYLINNGIDPTKLSKRLGHSSITTTLDTYSHLYPDTQKSVVSIFDDFE</sequence>